<name>A0ABZ0UUH2_9RICK</name>
<evidence type="ECO:0000256" key="8">
    <source>
        <dbReference type="ARBA" id="ARBA00022741"/>
    </source>
</evidence>
<gene>
    <name evidence="14" type="ORF">Trichorick_00521</name>
</gene>
<evidence type="ECO:0000256" key="1">
    <source>
        <dbReference type="ARBA" id="ARBA00005020"/>
    </source>
</evidence>
<comment type="pathway">
    <text evidence="1">Cofactor biosynthesis; ubiquinone biosynthesis [regulation].</text>
</comment>
<keyword evidence="6" id="KW-0831">Ubiquinone biosynthesis</keyword>
<dbReference type="RefSeq" id="WP_410250255.1">
    <property type="nucleotide sequence ID" value="NZ_CP112932.1"/>
</dbReference>
<dbReference type="SUPFAM" id="SSF56112">
    <property type="entry name" value="Protein kinase-like (PK-like)"/>
    <property type="match status" value="1"/>
</dbReference>
<keyword evidence="7" id="KW-0812">Transmembrane</keyword>
<feature type="domain" description="Protein kinase" evidence="13">
    <location>
        <begin position="126"/>
        <end position="461"/>
    </location>
</feature>
<keyword evidence="15" id="KW-1185">Reference proteome</keyword>
<evidence type="ECO:0000256" key="11">
    <source>
        <dbReference type="ARBA" id="ARBA00022989"/>
    </source>
</evidence>
<evidence type="ECO:0000256" key="2">
    <source>
        <dbReference type="ARBA" id="ARBA00009670"/>
    </source>
</evidence>
<proteinExistence type="inferred from homology"/>
<evidence type="ECO:0000256" key="3">
    <source>
        <dbReference type="ARBA" id="ARBA00022475"/>
    </source>
</evidence>
<keyword evidence="5" id="KW-0808">Transferase</keyword>
<dbReference type="InterPro" id="IPR004147">
    <property type="entry name" value="ABC1_dom"/>
</dbReference>
<evidence type="ECO:0000313" key="15">
    <source>
        <dbReference type="Proteomes" id="UP001326613"/>
    </source>
</evidence>
<dbReference type="PROSITE" id="PS50011">
    <property type="entry name" value="PROTEIN_KINASE_DOM"/>
    <property type="match status" value="1"/>
</dbReference>
<dbReference type="CDD" id="cd13972">
    <property type="entry name" value="UbiB"/>
    <property type="match status" value="1"/>
</dbReference>
<organism evidence="14 15">
    <name type="scientific">Candidatus Trichorickettsia mobilis</name>
    <dbReference type="NCBI Taxonomy" id="1346319"/>
    <lineage>
        <taxon>Bacteria</taxon>
        <taxon>Pseudomonadati</taxon>
        <taxon>Pseudomonadota</taxon>
        <taxon>Alphaproteobacteria</taxon>
        <taxon>Rickettsiales</taxon>
        <taxon>Rickettsiaceae</taxon>
        <taxon>Rickettsieae</taxon>
        <taxon>Candidatus Trichorickettsia</taxon>
    </lineage>
</organism>
<evidence type="ECO:0000256" key="10">
    <source>
        <dbReference type="ARBA" id="ARBA00022840"/>
    </source>
</evidence>
<evidence type="ECO:0000256" key="7">
    <source>
        <dbReference type="ARBA" id="ARBA00022692"/>
    </source>
</evidence>
<dbReference type="InterPro" id="IPR011009">
    <property type="entry name" value="Kinase-like_dom_sf"/>
</dbReference>
<keyword evidence="3" id="KW-1003">Cell membrane</keyword>
<dbReference type="PANTHER" id="PTHR10566">
    <property type="entry name" value="CHAPERONE-ACTIVITY OF BC1 COMPLEX CABC1 -RELATED"/>
    <property type="match status" value="1"/>
</dbReference>
<reference evidence="14 15" key="1">
    <citation type="submission" date="2022-10" db="EMBL/GenBank/DDBJ databases">
        <title>Host association and intracellularity evolved multiple times independently in the Rickettsiales.</title>
        <authorList>
            <person name="Castelli M."/>
            <person name="Nardi T."/>
            <person name="Gammuto L."/>
            <person name="Bellinzona G."/>
            <person name="Sabaneyeva E."/>
            <person name="Potekhin A."/>
            <person name="Serra V."/>
            <person name="Petroni G."/>
            <person name="Sassera D."/>
        </authorList>
    </citation>
    <scope>NUCLEOTIDE SEQUENCE [LARGE SCALE GENOMIC DNA]</scope>
    <source>
        <strain evidence="14 15">Kr 154-4</strain>
    </source>
</reference>
<keyword evidence="8" id="KW-0547">Nucleotide-binding</keyword>
<dbReference type="PANTHER" id="PTHR10566:SF113">
    <property type="entry name" value="PROTEIN ACTIVITY OF BC1 COMPLEX KINASE 7, CHLOROPLASTIC"/>
    <property type="match status" value="1"/>
</dbReference>
<dbReference type="NCBIfam" id="TIGR01982">
    <property type="entry name" value="UbiB"/>
    <property type="match status" value="1"/>
</dbReference>
<dbReference type="EMBL" id="CP112932">
    <property type="protein sequence ID" value="WPY00638.1"/>
    <property type="molecule type" value="Genomic_DNA"/>
</dbReference>
<evidence type="ECO:0000256" key="4">
    <source>
        <dbReference type="ARBA" id="ARBA00022519"/>
    </source>
</evidence>
<sequence>MRIVFDLLRILVIVSRLQLFTHCNGMTFPIYIKILGKLLELIFYPLGLIKKPKASFGKRLTTCFERLGPIYIKFGQTLSTRPDLVGIAVAENLKYLQDSLPPFSSAIAKQMIKQSLGVSTEELFAVFEDKPFAAASISQVHQAILSTGEKVAVKILRPQIYTKYNNDIKLLYFFARILPIIFIKLKRLKIVEVVDVFKSSMLSELDLRLEAAAASEMSDNFKNDLDVYIPKIYWAMTAQQVMVTEWIEGISIYDMEQLIADGLEPDLISRKIAVLFFNQAYRDGFFHADLHPGNILVRADGSIGLLDFGIMGRLPEKDRLAIAEILFAFLQRDYKTVAKIHLRAGYIPSHCNVELFAQSCRAVSEPIIGLPIKEISIGKLLAQLFKITEDFGMETQPQLLLLQKTMVVVEGIGHSLDPEINMWQLAEPWIKKWAAKNTSPEAKILRLIKQAVTTALDQLHK</sequence>
<comment type="similarity">
    <text evidence="2">Belongs to the protein kinase superfamily. ADCK protein kinase family.</text>
</comment>
<keyword evidence="9" id="KW-0418">Kinase</keyword>
<dbReference type="InterPro" id="IPR050154">
    <property type="entry name" value="UbiB_kinase"/>
</dbReference>
<accession>A0ABZ0UUH2</accession>
<dbReference type="Gene3D" id="1.10.510.10">
    <property type="entry name" value="Transferase(Phosphotransferase) domain 1"/>
    <property type="match status" value="1"/>
</dbReference>
<keyword evidence="11" id="KW-1133">Transmembrane helix</keyword>
<keyword evidence="4" id="KW-0997">Cell inner membrane</keyword>
<evidence type="ECO:0000256" key="9">
    <source>
        <dbReference type="ARBA" id="ARBA00022777"/>
    </source>
</evidence>
<evidence type="ECO:0000259" key="13">
    <source>
        <dbReference type="PROSITE" id="PS50011"/>
    </source>
</evidence>
<keyword evidence="10" id="KW-0067">ATP-binding</keyword>
<protein>
    <submittedName>
        <fullName evidence="14">2-polyprenylphenol 6-hydroxylase</fullName>
    </submittedName>
</protein>
<dbReference type="InterPro" id="IPR000719">
    <property type="entry name" value="Prot_kinase_dom"/>
</dbReference>
<dbReference type="Pfam" id="PF03109">
    <property type="entry name" value="ABC1"/>
    <property type="match status" value="1"/>
</dbReference>
<evidence type="ECO:0000313" key="14">
    <source>
        <dbReference type="EMBL" id="WPY00638.1"/>
    </source>
</evidence>
<keyword evidence="12" id="KW-0472">Membrane</keyword>
<dbReference type="InterPro" id="IPR010232">
    <property type="entry name" value="UbiB"/>
</dbReference>
<evidence type="ECO:0000256" key="6">
    <source>
        <dbReference type="ARBA" id="ARBA00022688"/>
    </source>
</evidence>
<evidence type="ECO:0000256" key="12">
    <source>
        <dbReference type="ARBA" id="ARBA00023136"/>
    </source>
</evidence>
<evidence type="ECO:0000256" key="5">
    <source>
        <dbReference type="ARBA" id="ARBA00022679"/>
    </source>
</evidence>
<dbReference type="InterPro" id="IPR045308">
    <property type="entry name" value="UbiB_bact"/>
</dbReference>
<dbReference type="Proteomes" id="UP001326613">
    <property type="component" value="Chromosome"/>
</dbReference>